<protein>
    <submittedName>
        <fullName evidence="1">Uncharacterized protein</fullName>
    </submittedName>
</protein>
<organism evidence="1 2">
    <name type="scientific">Trichinella patagoniensis</name>
    <dbReference type="NCBI Taxonomy" id="990121"/>
    <lineage>
        <taxon>Eukaryota</taxon>
        <taxon>Metazoa</taxon>
        <taxon>Ecdysozoa</taxon>
        <taxon>Nematoda</taxon>
        <taxon>Enoplea</taxon>
        <taxon>Dorylaimia</taxon>
        <taxon>Trichinellida</taxon>
        <taxon>Trichinellidae</taxon>
        <taxon>Trichinella</taxon>
    </lineage>
</organism>
<dbReference type="EMBL" id="JYDQ01002543">
    <property type="protein sequence ID" value="KRY03720.1"/>
    <property type="molecule type" value="Genomic_DNA"/>
</dbReference>
<comment type="caution">
    <text evidence="1">The sequence shown here is derived from an EMBL/GenBank/DDBJ whole genome shotgun (WGS) entry which is preliminary data.</text>
</comment>
<sequence length="32" mass="3426">MSEMVSTGWVKVSSVKVSISEKVSTGWVKATP</sequence>
<evidence type="ECO:0000313" key="1">
    <source>
        <dbReference type="EMBL" id="KRY03720.1"/>
    </source>
</evidence>
<dbReference type="Proteomes" id="UP000054783">
    <property type="component" value="Unassembled WGS sequence"/>
</dbReference>
<name>A0A0V0YUF2_9BILA</name>
<accession>A0A0V0YUF2</accession>
<keyword evidence="2" id="KW-1185">Reference proteome</keyword>
<reference evidence="1 2" key="1">
    <citation type="submission" date="2015-01" db="EMBL/GenBank/DDBJ databases">
        <title>Evolution of Trichinella species and genotypes.</title>
        <authorList>
            <person name="Korhonen P.K."/>
            <person name="Edoardo P."/>
            <person name="Giuseppe L.R."/>
            <person name="Gasser R.B."/>
        </authorList>
    </citation>
    <scope>NUCLEOTIDE SEQUENCE [LARGE SCALE GENOMIC DNA]</scope>
    <source>
        <strain evidence="1">ISS2496</strain>
    </source>
</reference>
<dbReference type="AlphaFoldDB" id="A0A0V0YUF2"/>
<gene>
    <name evidence="1" type="ORF">T12_4530</name>
</gene>
<proteinExistence type="predicted"/>
<evidence type="ECO:0000313" key="2">
    <source>
        <dbReference type="Proteomes" id="UP000054783"/>
    </source>
</evidence>